<dbReference type="InterPro" id="IPR050097">
    <property type="entry name" value="Ferredoxin-NADP_redctase_2"/>
</dbReference>
<comment type="cofactor">
    <cofactor evidence="1">
        <name>FAD</name>
        <dbReference type="ChEBI" id="CHEBI:57692"/>
    </cofactor>
</comment>
<gene>
    <name evidence="6" type="ORF">H9630_04660</name>
</gene>
<dbReference type="PANTHER" id="PTHR48105">
    <property type="entry name" value="THIOREDOXIN REDUCTASE 1-RELATED-RELATED"/>
    <property type="match status" value="1"/>
</dbReference>
<dbReference type="RefSeq" id="WP_191714295.1">
    <property type="nucleotide sequence ID" value="NZ_JACSPU010000001.1"/>
</dbReference>
<evidence type="ECO:0000256" key="4">
    <source>
        <dbReference type="ARBA" id="ARBA00023002"/>
    </source>
</evidence>
<dbReference type="Proteomes" id="UP000658980">
    <property type="component" value="Unassembled WGS sequence"/>
</dbReference>
<dbReference type="PRINTS" id="PR00368">
    <property type="entry name" value="FADPNR"/>
</dbReference>
<organism evidence="6 7">
    <name type="scientific">Planococcus wigleyi</name>
    <dbReference type="NCBI Taxonomy" id="2762216"/>
    <lineage>
        <taxon>Bacteria</taxon>
        <taxon>Bacillati</taxon>
        <taxon>Bacillota</taxon>
        <taxon>Bacilli</taxon>
        <taxon>Bacillales</taxon>
        <taxon>Caryophanaceae</taxon>
        <taxon>Planococcus</taxon>
    </lineage>
</organism>
<proteinExistence type="predicted"/>
<protein>
    <submittedName>
        <fullName evidence="6">NAD(P)/FAD-dependent oxidoreductase</fullName>
    </submittedName>
</protein>
<dbReference type="EMBL" id="JACSPU010000001">
    <property type="protein sequence ID" value="MBD8014104.1"/>
    <property type="molecule type" value="Genomic_DNA"/>
</dbReference>
<evidence type="ECO:0000256" key="2">
    <source>
        <dbReference type="ARBA" id="ARBA00011738"/>
    </source>
</evidence>
<keyword evidence="4" id="KW-0560">Oxidoreductase</keyword>
<dbReference type="Pfam" id="PF07992">
    <property type="entry name" value="Pyr_redox_2"/>
    <property type="match status" value="1"/>
</dbReference>
<dbReference type="InterPro" id="IPR023753">
    <property type="entry name" value="FAD/NAD-binding_dom"/>
</dbReference>
<evidence type="ECO:0000256" key="3">
    <source>
        <dbReference type="ARBA" id="ARBA00022630"/>
    </source>
</evidence>
<dbReference type="InterPro" id="IPR036188">
    <property type="entry name" value="FAD/NAD-bd_sf"/>
</dbReference>
<reference evidence="6 7" key="1">
    <citation type="submission" date="2020-08" db="EMBL/GenBank/DDBJ databases">
        <title>A Genomic Blueprint of the Chicken Gut Microbiome.</title>
        <authorList>
            <person name="Gilroy R."/>
            <person name="Ravi A."/>
            <person name="Getino M."/>
            <person name="Pursley I."/>
            <person name="Horton D.L."/>
            <person name="Alikhan N.-F."/>
            <person name="Baker D."/>
            <person name="Gharbi K."/>
            <person name="Hall N."/>
            <person name="Watson M."/>
            <person name="Adriaenssens E.M."/>
            <person name="Foster-Nyarko E."/>
            <person name="Jarju S."/>
            <person name="Secka A."/>
            <person name="Antonio M."/>
            <person name="Oren A."/>
            <person name="Chaudhuri R."/>
            <person name="La Ragione R.M."/>
            <person name="Hildebrand F."/>
            <person name="Pallen M.J."/>
        </authorList>
    </citation>
    <scope>NUCLEOTIDE SEQUENCE [LARGE SCALE GENOMIC DNA]</scope>
    <source>
        <strain evidence="6 7">Sa1BUA13</strain>
    </source>
</reference>
<evidence type="ECO:0000313" key="7">
    <source>
        <dbReference type="Proteomes" id="UP000658980"/>
    </source>
</evidence>
<evidence type="ECO:0000256" key="1">
    <source>
        <dbReference type="ARBA" id="ARBA00001974"/>
    </source>
</evidence>
<keyword evidence="7" id="KW-1185">Reference proteome</keyword>
<sequence length="310" mass="34189">MIMDCAVIGGGPAGLNASLVLGRARKQTVLFDDNKPRNIVTSEAHGFITRDGIDPQELKRIAQDELAEYPNIQIEKQRVQSIVKEQELFHIETEQGDQFKARKVILATGFKEVLPAIDRLNEFYGKSLFSCPFSDGWELRDRPLVVLAEIPGAFHMAKVASNWTNDLIVCTNGKPVLSIEEKEILEKNSIKVNEKKIRSLIGTKGKLEAIEFEDGESLSRTGGFVASEWIQASGFGTSLGCDLNERDGVKTDRFQRTNVEGVFACGDTVMDGPSQLIIAAAEGSMAGISVNGELLEEKFKKQDRLNSIQN</sequence>
<dbReference type="Gene3D" id="3.50.50.60">
    <property type="entry name" value="FAD/NAD(P)-binding domain"/>
    <property type="match status" value="2"/>
</dbReference>
<name>A0ABR8WAR5_9BACL</name>
<dbReference type="SUPFAM" id="SSF51905">
    <property type="entry name" value="FAD/NAD(P)-binding domain"/>
    <property type="match status" value="1"/>
</dbReference>
<evidence type="ECO:0000259" key="5">
    <source>
        <dbReference type="Pfam" id="PF07992"/>
    </source>
</evidence>
<keyword evidence="3" id="KW-0285">Flavoprotein</keyword>
<accession>A0ABR8WAR5</accession>
<dbReference type="PRINTS" id="PR00469">
    <property type="entry name" value="PNDRDTASEII"/>
</dbReference>
<feature type="domain" description="FAD/NAD(P)-binding" evidence="5">
    <location>
        <begin position="3"/>
        <end position="283"/>
    </location>
</feature>
<evidence type="ECO:0000313" key="6">
    <source>
        <dbReference type="EMBL" id="MBD8014104.1"/>
    </source>
</evidence>
<comment type="caution">
    <text evidence="6">The sequence shown here is derived from an EMBL/GenBank/DDBJ whole genome shotgun (WGS) entry which is preliminary data.</text>
</comment>
<comment type="subunit">
    <text evidence="2">Homodimer.</text>
</comment>